<evidence type="ECO:0000313" key="2">
    <source>
        <dbReference type="Proteomes" id="UP000183223"/>
    </source>
</evidence>
<dbReference type="Pfam" id="PF17914">
    <property type="entry name" value="HopA1"/>
    <property type="match status" value="1"/>
</dbReference>
<dbReference type="AlphaFoldDB" id="A0A1G5RB70"/>
<dbReference type="InterPro" id="IPR040871">
    <property type="entry name" value="HopA1"/>
</dbReference>
<name>A0A1G5RB70_PHOLU</name>
<evidence type="ECO:0000313" key="1">
    <source>
        <dbReference type="EMBL" id="SCZ71236.1"/>
    </source>
</evidence>
<gene>
    <name evidence="1" type="ORF">SAMN02982990_03680</name>
</gene>
<dbReference type="RefSeq" id="WP_162202302.1">
    <property type="nucleotide sequence ID" value="NZ_CAWQXX010000067.1"/>
</dbReference>
<sequence>MPNNSYQSLLASAQATLKEMKHKPNTEALIQTIKQGFSKNNHKWTPELINKQKMLEHALEKNAYIRYSNDLPVGASGLNEGEQRSFVNYIKALAGRTTKVDILVQGNEKAALSSQTDAILGSADAFRVLPKDFKQRHSARTNIGARLTINVDKAHFNSLANALTQLFNDDNRGWLEQAKIMGPKNLGNRTDQAVIYLSSAGVEHAHAIGNKLNKLLPATAFIEHTPTGMYRVGKGIAYSETVEGESSSHGQSRARLIAAASTESLLTNTPIEKTLSRTLQKRGYDIHNPALLAQAVRDRDLKGRLMSMIGGAEHRQGSTDIQQFAIDPVLFARSNTISAETLVRAGRLPAEGHAQLVKVKAGLYELEYAAQSTNDIAKGNVDSVPAYFLGYNGSNQANTIPAYVDIPKHAVPGSFLFTGTLSGCSLVVTNLDADTYRVYHDSRVNSSLLYDNVVMAVDYKDYQIAGTTKGFAAAYMQYVNGEWQLAFQRQEYQQDGQTLWPKSRNSEEPISIQTANSQVAERNQAQFATYRERIHQQLKKIATQFGVPVEGVSDGVYKEGEFSPHHPAITAWIELHDKVQAKIIADTQQLVDKRNGLYKARSDTSENFQPALIDQQIKQINITLEYYKARYDSVLDEALSVEQSWLWQQIKSKSGVDAVVRIDDTSILSSSKEHTSNMGERYAIVEAYQRNRLDAEFTDGLRNFQDISIPGFDNRMSALEMKRLFLDGQLTPKQRGALSSRITETSRAEYIDKILKQTSVFSEDFHRAGSNFDRLAPQDFYLSLVGDVSGGRCYPLVRAMAVALANSGEAGINSLVEKLYLSGAMASFADIGGASEHLPQIRQVSEAALVPSLS</sequence>
<dbReference type="EMBL" id="FMWJ01000023">
    <property type="protein sequence ID" value="SCZ71236.1"/>
    <property type="molecule type" value="Genomic_DNA"/>
</dbReference>
<accession>A0A1G5RB70</accession>
<reference evidence="2" key="1">
    <citation type="submission" date="2016-10" db="EMBL/GenBank/DDBJ databases">
        <authorList>
            <person name="Varghese N."/>
            <person name="Submissions S."/>
        </authorList>
    </citation>
    <scope>NUCLEOTIDE SEQUENCE [LARGE SCALE GENOMIC DNA]</scope>
    <source>
        <strain evidence="2">ATCC 29999</strain>
    </source>
</reference>
<organism evidence="1 2">
    <name type="scientific">Photorhabdus luminescens</name>
    <name type="common">Xenorhabdus luminescens</name>
    <dbReference type="NCBI Taxonomy" id="29488"/>
    <lineage>
        <taxon>Bacteria</taxon>
        <taxon>Pseudomonadati</taxon>
        <taxon>Pseudomonadota</taxon>
        <taxon>Gammaproteobacteria</taxon>
        <taxon>Enterobacterales</taxon>
        <taxon>Morganellaceae</taxon>
        <taxon>Photorhabdus</taxon>
    </lineage>
</organism>
<keyword evidence="2" id="KW-1185">Reference proteome</keyword>
<dbReference type="GeneID" id="45657706"/>
<proteinExistence type="predicted"/>
<protein>
    <submittedName>
        <fullName evidence="1">Insecticidal toxin</fullName>
    </submittedName>
</protein>
<dbReference type="Proteomes" id="UP000183223">
    <property type="component" value="Unassembled WGS sequence"/>
</dbReference>